<feature type="coiled-coil region" evidence="7">
    <location>
        <begin position="89"/>
        <end position="116"/>
    </location>
</feature>
<dbReference type="InterPro" id="IPR040457">
    <property type="entry name" value="GCP_C"/>
</dbReference>
<dbReference type="GO" id="GO:0007020">
    <property type="term" value="P:microtubule nucleation"/>
    <property type="evidence" value="ECO:0007669"/>
    <property type="project" value="InterPro"/>
</dbReference>
<evidence type="ECO:0000256" key="1">
    <source>
        <dbReference type="ARBA" id="ARBA00004267"/>
    </source>
</evidence>
<dbReference type="EMBL" id="JANCYU010000027">
    <property type="protein sequence ID" value="KAK4524947.1"/>
    <property type="molecule type" value="Genomic_DNA"/>
</dbReference>
<dbReference type="GO" id="GO:0051225">
    <property type="term" value="P:spindle assembly"/>
    <property type="evidence" value="ECO:0007669"/>
    <property type="project" value="TreeGrafter"/>
</dbReference>
<evidence type="ECO:0000259" key="8">
    <source>
        <dbReference type="Pfam" id="PF04130"/>
    </source>
</evidence>
<dbReference type="GO" id="GO:0000930">
    <property type="term" value="C:gamma-tubulin complex"/>
    <property type="evidence" value="ECO:0007669"/>
    <property type="project" value="TreeGrafter"/>
</dbReference>
<evidence type="ECO:0000256" key="2">
    <source>
        <dbReference type="ARBA" id="ARBA00010337"/>
    </source>
</evidence>
<evidence type="ECO:0000256" key="6">
    <source>
        <dbReference type="RuleBase" id="RU363050"/>
    </source>
</evidence>
<dbReference type="Gene3D" id="1.20.120.1900">
    <property type="entry name" value="Gamma-tubulin complex, C-terminal domain"/>
    <property type="match status" value="1"/>
</dbReference>
<dbReference type="GO" id="GO:0005874">
    <property type="term" value="C:microtubule"/>
    <property type="evidence" value="ECO:0007669"/>
    <property type="project" value="UniProtKB-KW"/>
</dbReference>
<evidence type="ECO:0000256" key="7">
    <source>
        <dbReference type="SAM" id="Coils"/>
    </source>
</evidence>
<feature type="domain" description="Gamma tubulin complex component C-terminal" evidence="8">
    <location>
        <begin position="323"/>
        <end position="617"/>
    </location>
</feature>
<dbReference type="Proteomes" id="UP001300502">
    <property type="component" value="Unassembled WGS sequence"/>
</dbReference>
<dbReference type="AlphaFoldDB" id="A0AAV9IC63"/>
<comment type="subcellular location">
    <subcellularLocation>
        <location evidence="1 6">Cytoplasm</location>
        <location evidence="1 6">Cytoskeleton</location>
        <location evidence="1 6">Microtubule organizing center</location>
    </subcellularLocation>
</comment>
<dbReference type="InterPro" id="IPR007259">
    <property type="entry name" value="GCP"/>
</dbReference>
<evidence type="ECO:0000256" key="4">
    <source>
        <dbReference type="ARBA" id="ARBA00022701"/>
    </source>
</evidence>
<evidence type="ECO:0000259" key="9">
    <source>
        <dbReference type="Pfam" id="PF17681"/>
    </source>
</evidence>
<organism evidence="10 11">
    <name type="scientific">Galdieria yellowstonensis</name>
    <dbReference type="NCBI Taxonomy" id="3028027"/>
    <lineage>
        <taxon>Eukaryota</taxon>
        <taxon>Rhodophyta</taxon>
        <taxon>Bangiophyceae</taxon>
        <taxon>Galdieriales</taxon>
        <taxon>Galdieriaceae</taxon>
        <taxon>Galdieria</taxon>
    </lineage>
</organism>
<dbReference type="InterPro" id="IPR041470">
    <property type="entry name" value="GCP_N"/>
</dbReference>
<dbReference type="PANTHER" id="PTHR19302">
    <property type="entry name" value="GAMMA TUBULIN COMPLEX PROTEIN"/>
    <property type="match status" value="1"/>
</dbReference>
<keyword evidence="5 6" id="KW-0206">Cytoskeleton</keyword>
<name>A0AAV9IC63_9RHOD</name>
<feature type="domain" description="Gamma tubulin complex component protein N-terminal" evidence="9">
    <location>
        <begin position="4"/>
        <end position="315"/>
    </location>
</feature>
<evidence type="ECO:0000256" key="5">
    <source>
        <dbReference type="ARBA" id="ARBA00023212"/>
    </source>
</evidence>
<dbReference type="GO" id="GO:0000922">
    <property type="term" value="C:spindle pole"/>
    <property type="evidence" value="ECO:0007669"/>
    <property type="project" value="InterPro"/>
</dbReference>
<dbReference type="GO" id="GO:0043015">
    <property type="term" value="F:gamma-tubulin binding"/>
    <property type="evidence" value="ECO:0007669"/>
    <property type="project" value="InterPro"/>
</dbReference>
<keyword evidence="4 6" id="KW-0493">Microtubule</keyword>
<comment type="caution">
    <text evidence="10">The sequence shown here is derived from an EMBL/GenBank/DDBJ whole genome shotgun (WGS) entry which is preliminary data.</text>
</comment>
<reference evidence="10 11" key="1">
    <citation type="submission" date="2022-07" db="EMBL/GenBank/DDBJ databases">
        <title>Genome-wide signatures of adaptation to extreme environments.</title>
        <authorList>
            <person name="Cho C.H."/>
            <person name="Yoon H.S."/>
        </authorList>
    </citation>
    <scope>NUCLEOTIDE SEQUENCE [LARGE SCALE GENOMIC DNA]</scope>
    <source>
        <strain evidence="10 11">108.79 E11</strain>
    </source>
</reference>
<evidence type="ECO:0000313" key="10">
    <source>
        <dbReference type="EMBL" id="KAK4524947.1"/>
    </source>
</evidence>
<keyword evidence="7" id="KW-0175">Coiled coil</keyword>
<dbReference type="InterPro" id="IPR042241">
    <property type="entry name" value="GCP_C_sf"/>
</dbReference>
<comment type="similarity">
    <text evidence="2 6">Belongs to the TUBGCP family.</text>
</comment>
<sequence length="640" mass="75641">MIFDLLYALVGYTGNVIIRKENNQNAKRTSEKISFQLASDFPYVTPAERRAIDRISNIGALYTIVYEYVHGSGLSNHSKTKSLYILAIQKALDEILDEYRQLIASYEEEAIHKRLQNLSLVEAELRIWERRFEDLCRLFDKIEEAKSQNGPQLIIQLIQFCTCGAPDTASLCMRLLKKCVKVLLVQLQTWLYYGELQDPYEEFFLRRASRDTLEQQQPHDDDPSLFLVDDIVMEQENFTPLFTLAMVRDVLFIGGVVKTLRNSKEASSQVDWNELETQLEGLRCLEMQPLSSLPLESKIQLTRQWASKQLMRLLFRVSWWKEFEFLRQTFLLGRGELWSHFLRDTCDLFMIPPMKESKESVLNMFLEKSLLKTFFEVDYRYELLSFQRLYNSTSDSDSSTAHLLALSSGWTRISLSYIPRKPLHILMSTKDLQHYSRIFCIVFAVAHVRFQMERCWFLLRNVFKECNRVSLVKYRNTLQLLRMCNFCIHCIEEFFQIDLIEESFENFMKQARGASDFDTVHLLHRKYLDTLVHHTLIYSASFMESLDSLLQVFREYCLYIQHKFIEEKAIVQELSTERQEHSIIHERMLSFLQELQKYPNHPVNTRLLKRIDFNNFFLESVVPTTTTVLHSYSDKEDDEE</sequence>
<protein>
    <recommendedName>
        <fullName evidence="6">Spindle pole body component</fullName>
    </recommendedName>
</protein>
<evidence type="ECO:0000313" key="11">
    <source>
        <dbReference type="Proteomes" id="UP001300502"/>
    </source>
</evidence>
<dbReference type="GO" id="GO:0000278">
    <property type="term" value="P:mitotic cell cycle"/>
    <property type="evidence" value="ECO:0007669"/>
    <property type="project" value="TreeGrafter"/>
</dbReference>
<proteinExistence type="inferred from homology"/>
<keyword evidence="3 6" id="KW-0963">Cytoplasm</keyword>
<gene>
    <name evidence="10" type="ORF">GAYE_SCF07G2850</name>
</gene>
<dbReference type="PANTHER" id="PTHR19302:SF27">
    <property type="entry name" value="GAMMA-TUBULIN COMPLEX COMPONENT 4"/>
    <property type="match status" value="1"/>
</dbReference>
<dbReference type="GO" id="GO:0031122">
    <property type="term" value="P:cytoplasmic microtubule organization"/>
    <property type="evidence" value="ECO:0007669"/>
    <property type="project" value="TreeGrafter"/>
</dbReference>
<dbReference type="Pfam" id="PF04130">
    <property type="entry name" value="GCP_C_terminal"/>
    <property type="match status" value="1"/>
</dbReference>
<accession>A0AAV9IC63</accession>
<evidence type="ECO:0000256" key="3">
    <source>
        <dbReference type="ARBA" id="ARBA00022490"/>
    </source>
</evidence>
<dbReference type="GO" id="GO:0051011">
    <property type="term" value="F:microtubule minus-end binding"/>
    <property type="evidence" value="ECO:0007669"/>
    <property type="project" value="TreeGrafter"/>
</dbReference>
<keyword evidence="11" id="KW-1185">Reference proteome</keyword>
<dbReference type="Pfam" id="PF17681">
    <property type="entry name" value="GCP_N_terminal"/>
    <property type="match status" value="1"/>
</dbReference>
<dbReference type="GO" id="GO:0051321">
    <property type="term" value="P:meiotic cell cycle"/>
    <property type="evidence" value="ECO:0007669"/>
    <property type="project" value="TreeGrafter"/>
</dbReference>